<evidence type="ECO:0000313" key="1">
    <source>
        <dbReference type="EMBL" id="GAA4540996.1"/>
    </source>
</evidence>
<gene>
    <name evidence="1" type="ORF">GCM10023175_14340</name>
</gene>
<name>A0ABP8RL45_9PSEU</name>
<comment type="caution">
    <text evidence="1">The sequence shown here is derived from an EMBL/GenBank/DDBJ whole genome shotgun (WGS) entry which is preliminary data.</text>
</comment>
<dbReference type="Pfam" id="PF01663">
    <property type="entry name" value="Phosphodiest"/>
    <property type="match status" value="1"/>
</dbReference>
<accession>A0ABP8RL45</accession>
<sequence>MREALPVDAVAPLLPRYGVRSLAEVFPAVLAALGVPGPAPAISLPPVRAAAVLLIDGLGSELLRDHAPDAPTLAALAGEPMTVGFPSSTSISVTSLGTGLPPGVHGVVGITFRACEDRLLDSLKWTSHAEPEATDLREALPPEQIQPHDTALQRAAADHVRVTSVGPRSFRGSGLTRAALRGGHYEGVIALGDLTSEIVRALSGPGRRLVYGYHADLDTLGHLHGPGSTPWRFQLRQIDRMVATLVEQLPPDALLLVTGDHGMVQVTRRYDADQLTPLRLGVRLLGGDPRARHVYVRDGAVADVRAAWQDVLGDDAWIVTRDQAIAENWFGPVAEHVPERIGDLVVALRGVAGVIRSVAEPTISRLPGQHGSLTAEEQLVPLILATTVR</sequence>
<organism evidence="1 2">
    <name type="scientific">Pseudonocardia xishanensis</name>
    <dbReference type="NCBI Taxonomy" id="630995"/>
    <lineage>
        <taxon>Bacteria</taxon>
        <taxon>Bacillati</taxon>
        <taxon>Actinomycetota</taxon>
        <taxon>Actinomycetes</taxon>
        <taxon>Pseudonocardiales</taxon>
        <taxon>Pseudonocardiaceae</taxon>
        <taxon>Pseudonocardia</taxon>
    </lineage>
</organism>
<dbReference type="InterPro" id="IPR002591">
    <property type="entry name" value="Phosphodiest/P_Trfase"/>
</dbReference>
<reference evidence="2" key="1">
    <citation type="journal article" date="2019" name="Int. J. Syst. Evol. Microbiol.">
        <title>The Global Catalogue of Microorganisms (GCM) 10K type strain sequencing project: providing services to taxonomists for standard genome sequencing and annotation.</title>
        <authorList>
            <consortium name="The Broad Institute Genomics Platform"/>
            <consortium name="The Broad Institute Genome Sequencing Center for Infectious Disease"/>
            <person name="Wu L."/>
            <person name="Ma J."/>
        </authorList>
    </citation>
    <scope>NUCLEOTIDE SEQUENCE [LARGE SCALE GENOMIC DNA]</scope>
    <source>
        <strain evidence="2">JCM 17906</strain>
    </source>
</reference>
<protein>
    <submittedName>
        <fullName evidence="1">Alkaline phosphatase family protein</fullName>
    </submittedName>
</protein>
<dbReference type="PANTHER" id="PTHR10151">
    <property type="entry name" value="ECTONUCLEOTIDE PYROPHOSPHATASE/PHOSPHODIESTERASE"/>
    <property type="match status" value="1"/>
</dbReference>
<evidence type="ECO:0000313" key="2">
    <source>
        <dbReference type="Proteomes" id="UP001501598"/>
    </source>
</evidence>
<dbReference type="EMBL" id="BAABGT010000022">
    <property type="protein sequence ID" value="GAA4540996.1"/>
    <property type="molecule type" value="Genomic_DNA"/>
</dbReference>
<keyword evidence="2" id="KW-1185">Reference proteome</keyword>
<dbReference type="Gene3D" id="3.40.720.10">
    <property type="entry name" value="Alkaline Phosphatase, subunit A"/>
    <property type="match status" value="1"/>
</dbReference>
<dbReference type="PANTHER" id="PTHR10151:SF120">
    <property type="entry name" value="BIS(5'-ADENOSYL)-TRIPHOSPHATASE"/>
    <property type="match status" value="1"/>
</dbReference>
<dbReference type="SUPFAM" id="SSF53649">
    <property type="entry name" value="Alkaline phosphatase-like"/>
    <property type="match status" value="1"/>
</dbReference>
<dbReference type="InterPro" id="IPR017850">
    <property type="entry name" value="Alkaline_phosphatase_core_sf"/>
</dbReference>
<dbReference type="Proteomes" id="UP001501598">
    <property type="component" value="Unassembled WGS sequence"/>
</dbReference>
<proteinExistence type="predicted"/>
<dbReference type="RefSeq" id="WP_345413957.1">
    <property type="nucleotide sequence ID" value="NZ_BAABGT010000022.1"/>
</dbReference>